<dbReference type="Proteomes" id="UP000006054">
    <property type="component" value="Chromosome"/>
</dbReference>
<proteinExistence type="predicted"/>
<organism evidence="1 2">
    <name type="scientific">Bernardetia litoralis (strain ATCC 23117 / DSM 6794 / NBRC 15988 / NCIMB 1366 / Fx l1 / Sio-4)</name>
    <name type="common">Flexibacter litoralis</name>
    <dbReference type="NCBI Taxonomy" id="880071"/>
    <lineage>
        <taxon>Bacteria</taxon>
        <taxon>Pseudomonadati</taxon>
        <taxon>Bacteroidota</taxon>
        <taxon>Cytophagia</taxon>
        <taxon>Cytophagales</taxon>
        <taxon>Bernardetiaceae</taxon>
        <taxon>Bernardetia</taxon>
    </lineage>
</organism>
<reference evidence="2" key="1">
    <citation type="submission" date="2012-06" db="EMBL/GenBank/DDBJ databases">
        <title>The complete genome of Flexibacter litoralis DSM 6794.</title>
        <authorList>
            <person name="Lucas S."/>
            <person name="Copeland A."/>
            <person name="Lapidus A."/>
            <person name="Glavina del Rio T."/>
            <person name="Dalin E."/>
            <person name="Tice H."/>
            <person name="Bruce D."/>
            <person name="Goodwin L."/>
            <person name="Pitluck S."/>
            <person name="Peters L."/>
            <person name="Ovchinnikova G."/>
            <person name="Lu M."/>
            <person name="Kyrpides N."/>
            <person name="Mavromatis K."/>
            <person name="Ivanova N."/>
            <person name="Brettin T."/>
            <person name="Detter J.C."/>
            <person name="Han C."/>
            <person name="Larimer F."/>
            <person name="Land M."/>
            <person name="Hauser L."/>
            <person name="Markowitz V."/>
            <person name="Cheng J.-F."/>
            <person name="Hugenholtz P."/>
            <person name="Woyke T."/>
            <person name="Wu D."/>
            <person name="Spring S."/>
            <person name="Lang E."/>
            <person name="Kopitz M."/>
            <person name="Brambilla E."/>
            <person name="Klenk H.-P."/>
            <person name="Eisen J.A."/>
        </authorList>
    </citation>
    <scope>NUCLEOTIDE SEQUENCE [LARGE SCALE GENOMIC DNA]</scope>
    <source>
        <strain evidence="2">ATCC 23117 / DSM 6794 / NBRC 15988 / NCIMB 1366 / Sio-4</strain>
    </source>
</reference>
<gene>
    <name evidence="1" type="ordered locus">Fleli_2139</name>
</gene>
<dbReference type="HOGENOM" id="CLU_3043652_0_0_10"/>
<dbReference type="STRING" id="880071.Fleli_2139"/>
<keyword evidence="2" id="KW-1185">Reference proteome</keyword>
<dbReference type="AlphaFoldDB" id="I4AKN5"/>
<dbReference type="EMBL" id="CP003345">
    <property type="protein sequence ID" value="AFM04520.1"/>
    <property type="molecule type" value="Genomic_DNA"/>
</dbReference>
<dbReference type="KEGG" id="fli:Fleli_2139"/>
<name>I4AKN5_BERLS</name>
<evidence type="ECO:0000313" key="2">
    <source>
        <dbReference type="Proteomes" id="UP000006054"/>
    </source>
</evidence>
<sequence>MMQDWRKFWVFKNYVEKRQRKKDELAADKLLDDLPKGVTRYKEREISQNDSLNS</sequence>
<accession>I4AKN5</accession>
<evidence type="ECO:0000313" key="1">
    <source>
        <dbReference type="EMBL" id="AFM04520.1"/>
    </source>
</evidence>
<protein>
    <submittedName>
        <fullName evidence="1">Uncharacterized protein</fullName>
    </submittedName>
</protein>